<feature type="compositionally biased region" description="Low complexity" evidence="1">
    <location>
        <begin position="109"/>
        <end position="148"/>
    </location>
</feature>
<gene>
    <name evidence="2" type="ORF">AB3X52_10380</name>
</gene>
<proteinExistence type="predicted"/>
<evidence type="ECO:0000256" key="1">
    <source>
        <dbReference type="SAM" id="MobiDB-lite"/>
    </source>
</evidence>
<organism evidence="2 3">
    <name type="scientific">Nocardioides eburneus</name>
    <dbReference type="NCBI Taxonomy" id="3231482"/>
    <lineage>
        <taxon>Bacteria</taxon>
        <taxon>Bacillati</taxon>
        <taxon>Actinomycetota</taxon>
        <taxon>Actinomycetes</taxon>
        <taxon>Propionibacteriales</taxon>
        <taxon>Nocardioidaceae</taxon>
        <taxon>Nocardioides</taxon>
    </lineage>
</organism>
<name>A0ABV3SYL0_9ACTN</name>
<dbReference type="Proteomes" id="UP001556631">
    <property type="component" value="Unassembled WGS sequence"/>
</dbReference>
<protein>
    <recommendedName>
        <fullName evidence="4">Core-binding (CB) domain-containing protein</fullName>
    </recommendedName>
</protein>
<dbReference type="EMBL" id="JBFPJR010000015">
    <property type="protein sequence ID" value="MEX0428026.1"/>
    <property type="molecule type" value="Genomic_DNA"/>
</dbReference>
<sequence length="183" mass="18881">MSGGRPRTPIGAYGAIALRPSRAGAGVVAETRYRDVDGRLRKVTATDRTARQATALLNQRLVDRRGYGSAGQLRLASPLGDLAELWLADLEAQDISETTKQGYRDTLGSTCARPSSTTPSASSPPAGWSATCATSAPSPTPRRAASAPCSTCCSGTRCATTPSPGNPVEGPFSSADPRAPHAP</sequence>
<evidence type="ECO:0008006" key="4">
    <source>
        <dbReference type="Google" id="ProtNLM"/>
    </source>
</evidence>
<evidence type="ECO:0000313" key="3">
    <source>
        <dbReference type="Proteomes" id="UP001556631"/>
    </source>
</evidence>
<comment type="caution">
    <text evidence="2">The sequence shown here is derived from an EMBL/GenBank/DDBJ whole genome shotgun (WGS) entry which is preliminary data.</text>
</comment>
<keyword evidence="3" id="KW-1185">Reference proteome</keyword>
<accession>A0ABV3SYL0</accession>
<reference evidence="2 3" key="1">
    <citation type="submission" date="2024-07" db="EMBL/GenBank/DDBJ databases">
        <authorList>
            <person name="Lee S."/>
            <person name="Kang M."/>
        </authorList>
    </citation>
    <scope>NUCLEOTIDE SEQUENCE [LARGE SCALE GENOMIC DNA]</scope>
    <source>
        <strain evidence="2 3">DS6</strain>
    </source>
</reference>
<evidence type="ECO:0000313" key="2">
    <source>
        <dbReference type="EMBL" id="MEX0428026.1"/>
    </source>
</evidence>
<feature type="compositionally biased region" description="Polar residues" evidence="1">
    <location>
        <begin position="153"/>
        <end position="163"/>
    </location>
</feature>
<feature type="region of interest" description="Disordered" evidence="1">
    <location>
        <begin position="105"/>
        <end position="183"/>
    </location>
</feature>